<protein>
    <submittedName>
        <fullName evidence="1">Uncharacterized protein</fullName>
    </submittedName>
</protein>
<sequence length="85" mass="9589">MHWRSGRGLVGARLQLRQQAIVAHSGRQDHELGSQLDVLAAEDRFHARDNLPLTNELKILVAIIEFVDRVADIARQADYYLAGIE</sequence>
<organism evidence="1 2">
    <name type="scientific">Streptomyces hiroshimensis</name>
    <dbReference type="NCBI Taxonomy" id="66424"/>
    <lineage>
        <taxon>Bacteria</taxon>
        <taxon>Bacillati</taxon>
        <taxon>Actinomycetota</taxon>
        <taxon>Actinomycetes</taxon>
        <taxon>Kitasatosporales</taxon>
        <taxon>Streptomycetaceae</taxon>
        <taxon>Streptomyces</taxon>
    </lineage>
</organism>
<comment type="caution">
    <text evidence="1">The sequence shown here is derived from an EMBL/GenBank/DDBJ whole genome shotgun (WGS) entry which is preliminary data.</text>
</comment>
<dbReference type="Proteomes" id="UP000659223">
    <property type="component" value="Unassembled WGS sequence"/>
</dbReference>
<evidence type="ECO:0000313" key="2">
    <source>
        <dbReference type="Proteomes" id="UP000659223"/>
    </source>
</evidence>
<name>A0ABQ2Z8U0_9ACTN</name>
<dbReference type="EMBL" id="BMUT01000017">
    <property type="protein sequence ID" value="GGY05747.1"/>
    <property type="molecule type" value="Genomic_DNA"/>
</dbReference>
<proteinExistence type="predicted"/>
<keyword evidence="2" id="KW-1185">Reference proteome</keyword>
<evidence type="ECO:0000313" key="1">
    <source>
        <dbReference type="EMBL" id="GGY05747.1"/>
    </source>
</evidence>
<reference evidence="2" key="1">
    <citation type="journal article" date="2019" name="Int. J. Syst. Evol. Microbiol.">
        <title>The Global Catalogue of Microorganisms (GCM) 10K type strain sequencing project: providing services to taxonomists for standard genome sequencing and annotation.</title>
        <authorList>
            <consortium name="The Broad Institute Genomics Platform"/>
            <consortium name="The Broad Institute Genome Sequencing Center for Infectious Disease"/>
            <person name="Wu L."/>
            <person name="Ma J."/>
        </authorList>
    </citation>
    <scope>NUCLEOTIDE SEQUENCE [LARGE SCALE GENOMIC DNA]</scope>
    <source>
        <strain evidence="2">JCM 4586</strain>
    </source>
</reference>
<accession>A0ABQ2Z8U0</accession>
<gene>
    <name evidence="1" type="ORF">GCM10010324_60730</name>
</gene>
<dbReference type="RefSeq" id="WP_190024965.1">
    <property type="nucleotide sequence ID" value="NZ_BMUT01000017.1"/>
</dbReference>